<evidence type="ECO:0000313" key="9">
    <source>
        <dbReference type="EMBL" id="CZR52561.1"/>
    </source>
</evidence>
<keyword evidence="3" id="KW-0805">Transcription regulation</keyword>
<reference evidence="9 10" key="1">
    <citation type="submission" date="2016-03" db="EMBL/GenBank/DDBJ databases">
        <authorList>
            <person name="Ploux O."/>
        </authorList>
    </citation>
    <scope>NUCLEOTIDE SEQUENCE [LARGE SCALE GENOMIC DNA]</scope>
    <source>
        <strain evidence="9 10">UAMH 11012</strain>
    </source>
</reference>
<feature type="compositionally biased region" description="Basic residues" evidence="7">
    <location>
        <begin position="34"/>
        <end position="45"/>
    </location>
</feature>
<evidence type="ECO:0000313" key="10">
    <source>
        <dbReference type="Proteomes" id="UP000184330"/>
    </source>
</evidence>
<keyword evidence="5" id="KW-0804">Transcription</keyword>
<gene>
    <name evidence="9" type="ORF">PAC_02438</name>
</gene>
<dbReference type="PROSITE" id="PS50048">
    <property type="entry name" value="ZN2_CY6_FUNGAL_2"/>
    <property type="match status" value="1"/>
</dbReference>
<dbReference type="Gene3D" id="4.10.240.10">
    <property type="entry name" value="Zn(2)-C6 fungal-type DNA-binding domain"/>
    <property type="match status" value="1"/>
</dbReference>
<evidence type="ECO:0000256" key="2">
    <source>
        <dbReference type="ARBA" id="ARBA00022833"/>
    </source>
</evidence>
<dbReference type="PANTHER" id="PTHR36206">
    <property type="entry name" value="ASPERCRYPTIN BIOSYNTHESIS CLUSTER-SPECIFIC TRANSCRIPTION REGULATOR ATNN-RELATED"/>
    <property type="match status" value="1"/>
</dbReference>
<dbReference type="Pfam" id="PF00172">
    <property type="entry name" value="Zn_clus"/>
    <property type="match status" value="1"/>
</dbReference>
<accession>A0A1L7WIG8</accession>
<dbReference type="GO" id="GO:0008270">
    <property type="term" value="F:zinc ion binding"/>
    <property type="evidence" value="ECO:0007669"/>
    <property type="project" value="InterPro"/>
</dbReference>
<keyword evidence="1" id="KW-0479">Metal-binding</keyword>
<organism evidence="9 10">
    <name type="scientific">Phialocephala subalpina</name>
    <dbReference type="NCBI Taxonomy" id="576137"/>
    <lineage>
        <taxon>Eukaryota</taxon>
        <taxon>Fungi</taxon>
        <taxon>Dikarya</taxon>
        <taxon>Ascomycota</taxon>
        <taxon>Pezizomycotina</taxon>
        <taxon>Leotiomycetes</taxon>
        <taxon>Helotiales</taxon>
        <taxon>Mollisiaceae</taxon>
        <taxon>Phialocephala</taxon>
        <taxon>Phialocephala fortinii species complex</taxon>
    </lineage>
</organism>
<feature type="region of interest" description="Disordered" evidence="7">
    <location>
        <begin position="25"/>
        <end position="46"/>
    </location>
</feature>
<proteinExistence type="predicted"/>
<keyword evidence="10" id="KW-1185">Reference proteome</keyword>
<dbReference type="InterPro" id="IPR001138">
    <property type="entry name" value="Zn2Cys6_DnaBD"/>
</dbReference>
<dbReference type="OrthoDB" id="2593732at2759"/>
<dbReference type="GO" id="GO:0000981">
    <property type="term" value="F:DNA-binding transcription factor activity, RNA polymerase II-specific"/>
    <property type="evidence" value="ECO:0007669"/>
    <property type="project" value="InterPro"/>
</dbReference>
<dbReference type="AlphaFoldDB" id="A0A1L7WIG8"/>
<evidence type="ECO:0000256" key="7">
    <source>
        <dbReference type="SAM" id="MobiDB-lite"/>
    </source>
</evidence>
<feature type="domain" description="Zn(2)-C6 fungal-type" evidence="8">
    <location>
        <begin position="47"/>
        <end position="75"/>
    </location>
</feature>
<dbReference type="STRING" id="576137.A0A1L7WIG8"/>
<evidence type="ECO:0000256" key="6">
    <source>
        <dbReference type="ARBA" id="ARBA00023242"/>
    </source>
</evidence>
<evidence type="ECO:0000256" key="5">
    <source>
        <dbReference type="ARBA" id="ARBA00023163"/>
    </source>
</evidence>
<dbReference type="InterPro" id="IPR021858">
    <property type="entry name" value="Fun_TF"/>
</dbReference>
<evidence type="ECO:0000256" key="1">
    <source>
        <dbReference type="ARBA" id="ARBA00022723"/>
    </source>
</evidence>
<evidence type="ECO:0000256" key="3">
    <source>
        <dbReference type="ARBA" id="ARBA00023015"/>
    </source>
</evidence>
<keyword evidence="2" id="KW-0862">Zinc</keyword>
<protein>
    <recommendedName>
        <fullName evidence="8">Zn(2)-C6 fungal-type domain-containing protein</fullName>
    </recommendedName>
</protein>
<dbReference type="InterPro" id="IPR036864">
    <property type="entry name" value="Zn2-C6_fun-type_DNA-bd_sf"/>
</dbReference>
<dbReference type="GO" id="GO:0003677">
    <property type="term" value="F:DNA binding"/>
    <property type="evidence" value="ECO:0007669"/>
    <property type="project" value="UniProtKB-KW"/>
</dbReference>
<dbReference type="EMBL" id="FJOG01000003">
    <property type="protein sequence ID" value="CZR52561.1"/>
    <property type="molecule type" value="Genomic_DNA"/>
</dbReference>
<keyword evidence="4" id="KW-0238">DNA-binding</keyword>
<dbReference type="Pfam" id="PF11951">
    <property type="entry name" value="Fungal_trans_2"/>
    <property type="match status" value="1"/>
</dbReference>
<sequence>MALFPISFCHPRSRTYQINHIIPMDRLSVPRPPPQRKRTSGKHSRNGCGTCKIRRVKCDETRPICRRCQNFKITCDGYSRPPGLANQSALAGGLRIAPRPVMTPSIPSNPSTMVIDNEMDHQYFAFFRDQLSFRMTPFAQSDPFRELVLQASTIPSIRHTTIALAALAKTYSTLQEAGSPFRAVIPEVNAHSEYSLQQYSKGLGLMKHDVADGRQDLRTTILTCLLIICVECFHGNYAMVGTVLSNAMSLLRDWTDRSVNAASHPLGFSSPDPHTIEDSLVQIIGGLELQSFTFDAKASQKQHAKGMDEGFHVVRNMPTVFQSVEESRLYLELITRRMKHWLYYLGSFFRPLISVDDEVGSPGRRDSTASYDSDASSIYSVDDNVKYPGNEPVEIRQALYLGELDQWKASWQSFVATSSAMGNSFRLKEQLLAYKSVALVLKTIVVGDEMVFDEYTDEMVDVLDITEEVIAGLMERRDPTTFIIFHRSTNPAHYMALHCRVPDIRRRAVKILRSLQGTQTLSDSLFVAQIAEYVIEIEEAEMVDGQIPGYARVRQVGVSVNVNEKEARLSCPHQVMTPTGPVDRVEKKTIPF</sequence>
<evidence type="ECO:0000259" key="8">
    <source>
        <dbReference type="PROSITE" id="PS50048"/>
    </source>
</evidence>
<dbReference type="CDD" id="cd00067">
    <property type="entry name" value="GAL4"/>
    <property type="match status" value="1"/>
</dbReference>
<dbReference type="SMART" id="SM00066">
    <property type="entry name" value="GAL4"/>
    <property type="match status" value="1"/>
</dbReference>
<dbReference type="PROSITE" id="PS00463">
    <property type="entry name" value="ZN2_CY6_FUNGAL_1"/>
    <property type="match status" value="1"/>
</dbReference>
<keyword evidence="6" id="KW-0539">Nucleus</keyword>
<dbReference type="Proteomes" id="UP000184330">
    <property type="component" value="Unassembled WGS sequence"/>
</dbReference>
<dbReference type="PANTHER" id="PTHR36206:SF4">
    <property type="entry name" value="HYPOTHETICAL CONSERVED PROTEIN (EUROFUNG)-RELATED"/>
    <property type="match status" value="1"/>
</dbReference>
<evidence type="ECO:0000256" key="4">
    <source>
        <dbReference type="ARBA" id="ARBA00023125"/>
    </source>
</evidence>
<dbReference type="SUPFAM" id="SSF57701">
    <property type="entry name" value="Zn2/Cys6 DNA-binding domain"/>
    <property type="match status" value="1"/>
</dbReference>
<dbReference type="InterPro" id="IPR052360">
    <property type="entry name" value="Transcr_Regulatory_Proteins"/>
</dbReference>
<name>A0A1L7WIG8_9HELO</name>